<proteinExistence type="predicted"/>
<evidence type="ECO:0000313" key="2">
    <source>
        <dbReference type="Proteomes" id="UP000789920"/>
    </source>
</evidence>
<protein>
    <submittedName>
        <fullName evidence="1">36755_t:CDS:1</fullName>
    </submittedName>
</protein>
<dbReference type="EMBL" id="CAJVQC010008712">
    <property type="protein sequence ID" value="CAG8595895.1"/>
    <property type="molecule type" value="Genomic_DNA"/>
</dbReference>
<organism evidence="1 2">
    <name type="scientific">Racocetra persica</name>
    <dbReference type="NCBI Taxonomy" id="160502"/>
    <lineage>
        <taxon>Eukaryota</taxon>
        <taxon>Fungi</taxon>
        <taxon>Fungi incertae sedis</taxon>
        <taxon>Mucoromycota</taxon>
        <taxon>Glomeromycotina</taxon>
        <taxon>Glomeromycetes</taxon>
        <taxon>Diversisporales</taxon>
        <taxon>Gigasporaceae</taxon>
        <taxon>Racocetra</taxon>
    </lineage>
</organism>
<keyword evidence="2" id="KW-1185">Reference proteome</keyword>
<sequence length="310" mass="34635">MVKVLVLGASGYIGNAVAQAFARSGHEVFGLVRKREKVKILARNEIFPILGDVNYLHTWKPTAELCDVIIDSTSEYNEPVKLVNIILNSCNEISKKRVEAGGSKLTLIYTSGLWVYGGDPFSIKSEQTPLHTDLKLDSWRPECERQILNSPHINGIIIRPGAAYGKSGSLTGIWFKAAVEGKLEGIGNRDIRWAFVHVDDLADSYVQAAERAEIVKGQIFNIVNNSTESMGDVLTAIARVTGFKGEIKFREPTTDFEIAMTHIDLFTNRKSQTLLGWHQKKLGFVDGIEIWWNSYKGWNESLELESISSY</sequence>
<dbReference type="Proteomes" id="UP000789920">
    <property type="component" value="Unassembled WGS sequence"/>
</dbReference>
<name>A0ACA9MJ45_9GLOM</name>
<evidence type="ECO:0000313" key="1">
    <source>
        <dbReference type="EMBL" id="CAG8595895.1"/>
    </source>
</evidence>
<accession>A0ACA9MJ45</accession>
<comment type="caution">
    <text evidence="1">The sequence shown here is derived from an EMBL/GenBank/DDBJ whole genome shotgun (WGS) entry which is preliminary data.</text>
</comment>
<gene>
    <name evidence="1" type="ORF">RPERSI_LOCUS5728</name>
</gene>
<reference evidence="1" key="1">
    <citation type="submission" date="2021-06" db="EMBL/GenBank/DDBJ databases">
        <authorList>
            <person name="Kallberg Y."/>
            <person name="Tangrot J."/>
            <person name="Rosling A."/>
        </authorList>
    </citation>
    <scope>NUCLEOTIDE SEQUENCE</scope>
    <source>
        <strain evidence="1">MA461A</strain>
    </source>
</reference>